<dbReference type="eggNOG" id="COG3313">
    <property type="taxonomic scope" value="Bacteria"/>
</dbReference>
<evidence type="ECO:0000313" key="3">
    <source>
        <dbReference type="Proteomes" id="UP000000238"/>
    </source>
</evidence>
<reference evidence="2 3" key="1">
    <citation type="journal article" date="2005" name="Nucleic Acids Res.">
        <title>Genomic blueprint of Hahella chejuensis, a marine microbe producing an algicidal agent.</title>
        <authorList>
            <person name="Jeong H."/>
            <person name="Yim J.H."/>
            <person name="Lee C."/>
            <person name="Choi S.-H."/>
            <person name="Park Y.K."/>
            <person name="Yoon S.H."/>
            <person name="Hur C.-G."/>
            <person name="Kang H.-Y."/>
            <person name="Kim D."/>
            <person name="Lee H.H."/>
            <person name="Park K.H."/>
            <person name="Park S.-H."/>
            <person name="Park H.-S."/>
            <person name="Lee H.K."/>
            <person name="Oh T.K."/>
            <person name="Kim J.F."/>
        </authorList>
    </citation>
    <scope>NUCLEOTIDE SEQUENCE [LARGE SCALE GENOMIC DNA]</scope>
    <source>
        <strain evidence="2 3">KCTC 2396</strain>
    </source>
</reference>
<dbReference type="PANTHER" id="PTHR35175:SF2">
    <property type="entry name" value="DUF1289 DOMAIN-CONTAINING PROTEIN"/>
    <property type="match status" value="1"/>
</dbReference>
<dbReference type="RefSeq" id="WP_011395821.1">
    <property type="nucleotide sequence ID" value="NC_007645.1"/>
</dbReference>
<dbReference type="InterPro" id="IPR010710">
    <property type="entry name" value="DUF1289"/>
</dbReference>
<sequence>MSKRWPPSMPPQDWWSGASKVPGQSDANGEPANPCVRNCCLDENDVCCGCKRTLQEILDWSSYSLAQKRNLLKQLKQRQ</sequence>
<organism evidence="2 3">
    <name type="scientific">Hahella chejuensis (strain KCTC 2396)</name>
    <dbReference type="NCBI Taxonomy" id="349521"/>
    <lineage>
        <taxon>Bacteria</taxon>
        <taxon>Pseudomonadati</taxon>
        <taxon>Pseudomonadota</taxon>
        <taxon>Gammaproteobacteria</taxon>
        <taxon>Oceanospirillales</taxon>
        <taxon>Hahellaceae</taxon>
        <taxon>Hahella</taxon>
    </lineage>
</organism>
<evidence type="ECO:0000256" key="1">
    <source>
        <dbReference type="SAM" id="MobiDB-lite"/>
    </source>
</evidence>
<gene>
    <name evidence="2" type="ordered locus">HCH_01915</name>
</gene>
<dbReference type="KEGG" id="hch:HCH_01915"/>
<dbReference type="STRING" id="349521.HCH_01915"/>
<evidence type="ECO:0008006" key="4">
    <source>
        <dbReference type="Google" id="ProtNLM"/>
    </source>
</evidence>
<dbReference type="PANTHER" id="PTHR35175">
    <property type="entry name" value="DUF1289 DOMAIN-CONTAINING PROTEIN"/>
    <property type="match status" value="1"/>
</dbReference>
<name>Q2SKS4_HAHCH</name>
<dbReference type="EMBL" id="CP000155">
    <property type="protein sequence ID" value="ABC28750.1"/>
    <property type="molecule type" value="Genomic_DNA"/>
</dbReference>
<feature type="region of interest" description="Disordered" evidence="1">
    <location>
        <begin position="1"/>
        <end position="31"/>
    </location>
</feature>
<protein>
    <recommendedName>
        <fullName evidence="4">Fe-S protein</fullName>
    </recommendedName>
</protein>
<dbReference type="Pfam" id="PF06945">
    <property type="entry name" value="DUF1289"/>
    <property type="match status" value="1"/>
</dbReference>
<dbReference type="AlphaFoldDB" id="Q2SKS4"/>
<evidence type="ECO:0000313" key="2">
    <source>
        <dbReference type="EMBL" id="ABC28750.1"/>
    </source>
</evidence>
<accession>Q2SKS4</accession>
<dbReference type="HOGENOM" id="CLU_2601175_0_0_6"/>
<dbReference type="Proteomes" id="UP000000238">
    <property type="component" value="Chromosome"/>
</dbReference>
<keyword evidence="3" id="KW-1185">Reference proteome</keyword>
<proteinExistence type="predicted"/>